<evidence type="ECO:0000313" key="9">
    <source>
        <dbReference type="EMBL" id="SDD17804.1"/>
    </source>
</evidence>
<comment type="subunit">
    <text evidence="7">The complex comprises the extracytoplasmic solute receptor protein and the two transmembrane proteins.</text>
</comment>
<dbReference type="GO" id="GO:0005886">
    <property type="term" value="C:plasma membrane"/>
    <property type="evidence" value="ECO:0007669"/>
    <property type="project" value="UniProtKB-SubCell"/>
</dbReference>
<keyword evidence="5 7" id="KW-1133">Transmembrane helix</keyword>
<keyword evidence="10" id="KW-1185">Reference proteome</keyword>
<dbReference type="PIRSF" id="PIRSF006066">
    <property type="entry name" value="HI0050"/>
    <property type="match status" value="1"/>
</dbReference>
<name>A0A1G6SMD2_9RHOB</name>
<keyword evidence="6 7" id="KW-0472">Membrane</keyword>
<comment type="similarity">
    <text evidence="7">Belongs to the TRAP transporter large permease family.</text>
</comment>
<feature type="transmembrane region" description="Helical" evidence="7">
    <location>
        <begin position="331"/>
        <end position="348"/>
    </location>
</feature>
<evidence type="ECO:0000256" key="3">
    <source>
        <dbReference type="ARBA" id="ARBA00022519"/>
    </source>
</evidence>
<feature type="transmembrane region" description="Helical" evidence="7">
    <location>
        <begin position="289"/>
        <end position="311"/>
    </location>
</feature>
<feature type="transmembrane region" description="Helical" evidence="7">
    <location>
        <begin position="412"/>
        <end position="440"/>
    </location>
</feature>
<gene>
    <name evidence="9" type="ORF">SAMN04488239_105318</name>
</gene>
<organism evidence="9 10">
    <name type="scientific">Ruegeria marina</name>
    <dbReference type="NCBI Taxonomy" id="639004"/>
    <lineage>
        <taxon>Bacteria</taxon>
        <taxon>Pseudomonadati</taxon>
        <taxon>Pseudomonadota</taxon>
        <taxon>Alphaproteobacteria</taxon>
        <taxon>Rhodobacterales</taxon>
        <taxon>Roseobacteraceae</taxon>
        <taxon>Ruegeria</taxon>
    </lineage>
</organism>
<dbReference type="Pfam" id="PF06808">
    <property type="entry name" value="DctM"/>
    <property type="match status" value="1"/>
</dbReference>
<sequence length="445" mass="47207">MEWYEALVFLLGMILFFMALGIPVALAFLAANMIGAAYFMGGRGDIASQMARGIGQLANNAIPTVTSFNLMPVPMFLLMGEIFFFTGLANRMFGAVDRLMGKLPARLSFVTVAGGTAFATLSGSSMGSTALLGSLMVPEMQKRGYKKHMAIGPILGTGGLAMLIPPSALAVLLATLAELDIGDLLIAGIMPGLLLAIFYAIMILGMALYDPNAAPAYEVESSNWSEKLRLLFVDILPMVSIVIGVILVIMFGIATPSESAAFGCLGVIVLAALYRSLTWDGIVKSVAGALKVTTMALLIIFGSATFSALLAFSGASSGLIRWATGFELEPITMLLIMFAILLVLGMFMDQLSMMLLTVPIFFPLAQTLGFDLIWFGVIVLLALEISFTTPPFGLLLFVMKGVSAPGTSMRDIYVSALPFIGCSMLLVALLILFPGIALWLPGLGQ</sequence>
<comment type="caution">
    <text evidence="7">Lacks conserved residue(s) required for the propagation of feature annotation.</text>
</comment>
<evidence type="ECO:0000256" key="6">
    <source>
        <dbReference type="ARBA" id="ARBA00023136"/>
    </source>
</evidence>
<dbReference type="AlphaFoldDB" id="A0A1G6SMD2"/>
<dbReference type="InterPro" id="IPR010656">
    <property type="entry name" value="DctM"/>
</dbReference>
<evidence type="ECO:0000256" key="2">
    <source>
        <dbReference type="ARBA" id="ARBA00022475"/>
    </source>
</evidence>
<evidence type="ECO:0000256" key="1">
    <source>
        <dbReference type="ARBA" id="ARBA00004429"/>
    </source>
</evidence>
<dbReference type="PANTHER" id="PTHR33362">
    <property type="entry name" value="SIALIC ACID TRAP TRANSPORTER PERMEASE PROTEIN SIAT-RELATED"/>
    <property type="match status" value="1"/>
</dbReference>
<dbReference type="Proteomes" id="UP000199628">
    <property type="component" value="Unassembled WGS sequence"/>
</dbReference>
<evidence type="ECO:0000259" key="8">
    <source>
        <dbReference type="Pfam" id="PF06808"/>
    </source>
</evidence>
<keyword evidence="3 7" id="KW-0997">Cell inner membrane</keyword>
<dbReference type="InterPro" id="IPR004681">
    <property type="entry name" value="TRAP_DctM"/>
</dbReference>
<evidence type="ECO:0000256" key="5">
    <source>
        <dbReference type="ARBA" id="ARBA00022989"/>
    </source>
</evidence>
<protein>
    <recommendedName>
        <fullName evidence="7">TRAP transporter large permease protein</fullName>
    </recommendedName>
</protein>
<feature type="transmembrane region" description="Helical" evidence="7">
    <location>
        <begin position="260"/>
        <end position="277"/>
    </location>
</feature>
<evidence type="ECO:0000256" key="7">
    <source>
        <dbReference type="RuleBase" id="RU369079"/>
    </source>
</evidence>
<feature type="transmembrane region" description="Helical" evidence="7">
    <location>
        <begin position="149"/>
        <end position="173"/>
    </location>
</feature>
<feature type="transmembrane region" description="Helical" evidence="7">
    <location>
        <begin position="6"/>
        <end position="39"/>
    </location>
</feature>
<comment type="subcellular location">
    <subcellularLocation>
        <location evidence="1 7">Cell inner membrane</location>
        <topology evidence="1 7">Multi-pass membrane protein</topology>
    </subcellularLocation>
</comment>
<accession>A0A1G6SMD2</accession>
<proteinExistence type="inferred from homology"/>
<dbReference type="GO" id="GO:0022857">
    <property type="term" value="F:transmembrane transporter activity"/>
    <property type="evidence" value="ECO:0007669"/>
    <property type="project" value="UniProtKB-UniRule"/>
</dbReference>
<reference evidence="10" key="1">
    <citation type="submission" date="2016-10" db="EMBL/GenBank/DDBJ databases">
        <authorList>
            <person name="Varghese N."/>
            <person name="Submissions S."/>
        </authorList>
    </citation>
    <scope>NUCLEOTIDE SEQUENCE [LARGE SCALE GENOMIC DNA]</scope>
    <source>
        <strain evidence="10">CGMCC 1.9108</strain>
    </source>
</reference>
<dbReference type="OrthoDB" id="9790209at2"/>
<dbReference type="STRING" id="639004.SAMN04488239_105318"/>
<keyword evidence="7" id="KW-0813">Transport</keyword>
<feature type="transmembrane region" description="Helical" evidence="7">
    <location>
        <begin position="60"/>
        <end position="89"/>
    </location>
</feature>
<comment type="function">
    <text evidence="7">Part of the tripartite ATP-independent periplasmic (TRAP) transport system.</text>
</comment>
<keyword evidence="2" id="KW-1003">Cell membrane</keyword>
<dbReference type="NCBIfam" id="TIGR00786">
    <property type="entry name" value="dctM"/>
    <property type="match status" value="1"/>
</dbReference>
<feature type="transmembrane region" description="Helical" evidence="7">
    <location>
        <begin position="185"/>
        <end position="209"/>
    </location>
</feature>
<feature type="transmembrane region" description="Helical" evidence="7">
    <location>
        <begin position="230"/>
        <end position="254"/>
    </location>
</feature>
<dbReference type="EMBL" id="FMZV01000005">
    <property type="protein sequence ID" value="SDD17804.1"/>
    <property type="molecule type" value="Genomic_DNA"/>
</dbReference>
<feature type="domain" description="TRAP C4-dicarboxylate transport system permease DctM subunit" evidence="8">
    <location>
        <begin position="11"/>
        <end position="436"/>
    </location>
</feature>
<dbReference type="RefSeq" id="WP_093030334.1">
    <property type="nucleotide sequence ID" value="NZ_FMZV01000005.1"/>
</dbReference>
<dbReference type="PANTHER" id="PTHR33362:SF5">
    <property type="entry name" value="C4-DICARBOXYLATE TRAP TRANSPORTER LARGE PERMEASE PROTEIN DCTM"/>
    <property type="match status" value="1"/>
</dbReference>
<keyword evidence="4 7" id="KW-0812">Transmembrane</keyword>
<evidence type="ECO:0000256" key="4">
    <source>
        <dbReference type="ARBA" id="ARBA00022692"/>
    </source>
</evidence>
<evidence type="ECO:0000313" key="10">
    <source>
        <dbReference type="Proteomes" id="UP000199628"/>
    </source>
</evidence>
<feature type="transmembrane region" description="Helical" evidence="7">
    <location>
        <begin position="109"/>
        <end position="137"/>
    </location>
</feature>